<keyword evidence="10" id="KW-0325">Glycoprotein</keyword>
<evidence type="ECO:0000256" key="10">
    <source>
        <dbReference type="ARBA" id="ARBA00023180"/>
    </source>
</evidence>
<evidence type="ECO:0000256" key="9">
    <source>
        <dbReference type="ARBA" id="ARBA00023157"/>
    </source>
</evidence>
<dbReference type="PANTHER" id="PTHR11675:SF134">
    <property type="entry name" value="N-ACETYLGALACTOSAMINYLTRANSFERASE 4-RELATED"/>
    <property type="match status" value="1"/>
</dbReference>
<dbReference type="PROSITE" id="PS50231">
    <property type="entry name" value="RICIN_B_LECTIN"/>
    <property type="match status" value="1"/>
</dbReference>
<keyword evidence="4 11" id="KW-0430">Lectin</keyword>
<keyword evidence="11" id="KW-0464">Manganese</keyword>
<dbReference type="EC" id="2.4.1.-" evidence="11"/>
<evidence type="ECO:0000256" key="11">
    <source>
        <dbReference type="RuleBase" id="RU361242"/>
    </source>
</evidence>
<evidence type="ECO:0000256" key="7">
    <source>
        <dbReference type="ARBA" id="ARBA00023034"/>
    </source>
</evidence>
<keyword evidence="11" id="KW-0328">Glycosyltransferase</keyword>
<dbReference type="Gene3D" id="3.90.550.10">
    <property type="entry name" value="Spore Coat Polysaccharide Biosynthesis Protein SpsA, Chain A"/>
    <property type="match status" value="1"/>
</dbReference>
<evidence type="ECO:0000313" key="13">
    <source>
        <dbReference type="EMBL" id="CRL03582.1"/>
    </source>
</evidence>
<dbReference type="Pfam" id="PF00652">
    <property type="entry name" value="Ricin_B_lectin"/>
    <property type="match status" value="1"/>
</dbReference>
<evidence type="ECO:0000256" key="1">
    <source>
        <dbReference type="ARBA" id="ARBA00004323"/>
    </source>
</evidence>
<dbReference type="InterPro" id="IPR045885">
    <property type="entry name" value="GalNAc-T"/>
</dbReference>
<dbReference type="InterPro" id="IPR001173">
    <property type="entry name" value="Glyco_trans_2-like"/>
</dbReference>
<reference evidence="13 14" key="1">
    <citation type="submission" date="2015-04" db="EMBL/GenBank/DDBJ databases">
        <authorList>
            <person name="Syromyatnikov M.Y."/>
            <person name="Popov V.N."/>
        </authorList>
    </citation>
    <scope>NUCLEOTIDE SEQUENCE [LARGE SCALE GENOMIC DNA]</scope>
</reference>
<dbReference type="InterPro" id="IPR000772">
    <property type="entry name" value="Ricin_B_lectin"/>
</dbReference>
<evidence type="ECO:0000256" key="2">
    <source>
        <dbReference type="ARBA" id="ARBA00005680"/>
    </source>
</evidence>
<dbReference type="UniPathway" id="UPA00378"/>
<evidence type="ECO:0000256" key="8">
    <source>
        <dbReference type="ARBA" id="ARBA00023136"/>
    </source>
</evidence>
<keyword evidence="9 11" id="KW-1015">Disulfide bond</keyword>
<dbReference type="STRING" id="568069.A0A1J1IWP4"/>
<comment type="similarity">
    <text evidence="2 11">Belongs to the glycosyltransferase 2 family. GalNAc-T subfamily.</text>
</comment>
<evidence type="ECO:0000256" key="5">
    <source>
        <dbReference type="ARBA" id="ARBA00022968"/>
    </source>
</evidence>
<accession>A0A1J1IWP4</accession>
<feature type="domain" description="Ricin B lectin" evidence="12">
    <location>
        <begin position="412"/>
        <end position="533"/>
    </location>
</feature>
<comment type="pathway">
    <text evidence="11">Protein modification; protein glycosylation.</text>
</comment>
<keyword evidence="5" id="KW-0735">Signal-anchor</keyword>
<organism evidence="13 14">
    <name type="scientific">Clunio marinus</name>
    <dbReference type="NCBI Taxonomy" id="568069"/>
    <lineage>
        <taxon>Eukaryota</taxon>
        <taxon>Metazoa</taxon>
        <taxon>Ecdysozoa</taxon>
        <taxon>Arthropoda</taxon>
        <taxon>Hexapoda</taxon>
        <taxon>Insecta</taxon>
        <taxon>Pterygota</taxon>
        <taxon>Neoptera</taxon>
        <taxon>Endopterygota</taxon>
        <taxon>Diptera</taxon>
        <taxon>Nematocera</taxon>
        <taxon>Chironomoidea</taxon>
        <taxon>Chironomidae</taxon>
        <taxon>Clunio</taxon>
    </lineage>
</organism>
<comment type="cofactor">
    <cofactor evidence="11">
        <name>Mn(2+)</name>
        <dbReference type="ChEBI" id="CHEBI:29035"/>
    </cofactor>
</comment>
<dbReference type="GO" id="GO:0000139">
    <property type="term" value="C:Golgi membrane"/>
    <property type="evidence" value="ECO:0007669"/>
    <property type="project" value="UniProtKB-SubCell"/>
</dbReference>
<dbReference type="OrthoDB" id="7787729at2759"/>
<dbReference type="Gene3D" id="2.80.10.50">
    <property type="match status" value="1"/>
</dbReference>
<dbReference type="Proteomes" id="UP000183832">
    <property type="component" value="Unassembled WGS sequence"/>
</dbReference>
<evidence type="ECO:0000313" key="14">
    <source>
        <dbReference type="Proteomes" id="UP000183832"/>
    </source>
</evidence>
<dbReference type="InterPro" id="IPR035992">
    <property type="entry name" value="Ricin_B-like_lectins"/>
</dbReference>
<proteinExistence type="inferred from homology"/>
<dbReference type="InterPro" id="IPR029044">
    <property type="entry name" value="Nucleotide-diphossugar_trans"/>
</dbReference>
<name>A0A1J1IWP4_9DIPT</name>
<dbReference type="PANTHER" id="PTHR11675">
    <property type="entry name" value="N-ACETYLGALACTOSAMINYLTRANSFERASE"/>
    <property type="match status" value="1"/>
</dbReference>
<keyword evidence="8" id="KW-0472">Membrane</keyword>
<protein>
    <recommendedName>
        <fullName evidence="11">Polypeptide N-acetylgalactosaminyltransferase</fullName>
        <ecNumber evidence="11">2.4.1.-</ecNumber>
    </recommendedName>
    <alternativeName>
        <fullName evidence="11">Protein-UDP acetylgalactosaminyltransferase</fullName>
    </alternativeName>
</protein>
<dbReference type="AlphaFoldDB" id="A0A1J1IWP4"/>
<comment type="subcellular location">
    <subcellularLocation>
        <location evidence="1 11">Golgi apparatus membrane</location>
        <topology evidence="1 11">Single-pass type II membrane protein</topology>
    </subcellularLocation>
</comment>
<keyword evidence="3" id="KW-0812">Transmembrane</keyword>
<evidence type="ECO:0000259" key="12">
    <source>
        <dbReference type="SMART" id="SM00458"/>
    </source>
</evidence>
<dbReference type="Pfam" id="PF00535">
    <property type="entry name" value="Glycos_transf_2"/>
    <property type="match status" value="1"/>
</dbReference>
<dbReference type="GO" id="GO:0006493">
    <property type="term" value="P:protein O-linked glycosylation"/>
    <property type="evidence" value="ECO:0007669"/>
    <property type="project" value="TreeGrafter"/>
</dbReference>
<evidence type="ECO:0000256" key="3">
    <source>
        <dbReference type="ARBA" id="ARBA00022692"/>
    </source>
</evidence>
<gene>
    <name evidence="13" type="ORF">CLUMA_CG016401</name>
</gene>
<dbReference type="EMBL" id="CVRI01000059">
    <property type="protein sequence ID" value="CRL03582.1"/>
    <property type="molecule type" value="Genomic_DNA"/>
</dbReference>
<dbReference type="CDD" id="cd23461">
    <property type="entry name" value="beta-trefoil_Ricin_Pgant8-like"/>
    <property type="match status" value="1"/>
</dbReference>
<keyword evidence="6" id="KW-1133">Transmembrane helix</keyword>
<keyword evidence="7 11" id="KW-0333">Golgi apparatus</keyword>
<dbReference type="SMART" id="SM00458">
    <property type="entry name" value="RICIN"/>
    <property type="match status" value="1"/>
</dbReference>
<dbReference type="SUPFAM" id="SSF53448">
    <property type="entry name" value="Nucleotide-diphospho-sugar transferases"/>
    <property type="match status" value="1"/>
</dbReference>
<dbReference type="CDD" id="cd02510">
    <property type="entry name" value="pp-GalNAc-T"/>
    <property type="match status" value="1"/>
</dbReference>
<dbReference type="SUPFAM" id="SSF50370">
    <property type="entry name" value="Ricin B-like lectins"/>
    <property type="match status" value="1"/>
</dbReference>
<dbReference type="GO" id="GO:0004653">
    <property type="term" value="F:polypeptide N-acetylgalactosaminyltransferase activity"/>
    <property type="evidence" value="ECO:0007669"/>
    <property type="project" value="TreeGrafter"/>
</dbReference>
<evidence type="ECO:0000256" key="4">
    <source>
        <dbReference type="ARBA" id="ARBA00022734"/>
    </source>
</evidence>
<keyword evidence="14" id="KW-1185">Reference proteome</keyword>
<sequence length="560" mass="65243">MLMKCLRLKFFLLLLILSLFVFCLNILKYSDIERISKSYGENGSAVYLNDPEDIEVNEILYQKTGMYVLVSEKISVNRSIPDTRPTICHTLKYSKNLPSVSIIIIFHNEVLSMIKRTLHSIWNRTPNVMIHEIILVNDASTEQETYKPLRNYVASYFGDKIKIKELKQRSGLIVARLEGARIATGEVLIFLDSHIEVNENWLPPLISPIKENKKIATVPVIDDFSSKTFEYFKMPPTRGAFDWTFTFKELPIDDEDTIEPFQVPVMLGCAFAIDRSFFLNDLRGYDEQLEVWNGENYELSFKLHLCADGLLKVPCSRIGHTFREINPTRVTNHDYVARNFKRIAEVWLDEFKDVLYSRDPKRYETVDAGDLSKQKSLRKQLKCKPFVYFLANIAKDLVERYPPFYQVPVFASGVLKSLSSGDNFCLVADQQHEASLRLSKCDNNLIEPKKFQHFSLTFFKQIEQSGSDLCIDSFNMRLLDCHYEGGNQYWKFDYKSKMLINKGKFCLSANVEMKTVTKEICNEFDRNQKWMFGYFNHTAMNDWQNINGFRNFINFNSSQF</sequence>
<dbReference type="GO" id="GO:0030246">
    <property type="term" value="F:carbohydrate binding"/>
    <property type="evidence" value="ECO:0007669"/>
    <property type="project" value="UniProtKB-KW"/>
</dbReference>
<evidence type="ECO:0000256" key="6">
    <source>
        <dbReference type="ARBA" id="ARBA00022989"/>
    </source>
</evidence>
<keyword evidence="11" id="KW-0808">Transferase</keyword>